<name>A0A379SB84_SALER</name>
<dbReference type="EMBL" id="UGWZ01000001">
    <property type="protein sequence ID" value="SUG16678.1"/>
    <property type="molecule type" value="Genomic_DNA"/>
</dbReference>
<protein>
    <submittedName>
        <fullName evidence="2">Secreted chitinase</fullName>
    </submittedName>
</protein>
<organism evidence="2 3">
    <name type="scientific">Salmonella enterica subsp. arizonae</name>
    <dbReference type="NCBI Taxonomy" id="59203"/>
    <lineage>
        <taxon>Bacteria</taxon>
        <taxon>Pseudomonadati</taxon>
        <taxon>Pseudomonadota</taxon>
        <taxon>Gammaproteobacteria</taxon>
        <taxon>Enterobacterales</taxon>
        <taxon>Enterobacteriaceae</taxon>
        <taxon>Salmonella</taxon>
    </lineage>
</organism>
<dbReference type="Proteomes" id="UP000254124">
    <property type="component" value="Unassembled WGS sequence"/>
</dbReference>
<accession>A0A379SB84</accession>
<feature type="signal peptide" evidence="1">
    <location>
        <begin position="1"/>
        <end position="25"/>
    </location>
</feature>
<evidence type="ECO:0000256" key="1">
    <source>
        <dbReference type="SAM" id="SignalP"/>
    </source>
</evidence>
<feature type="chain" id="PRO_5016730735" evidence="1">
    <location>
        <begin position="26"/>
        <end position="117"/>
    </location>
</feature>
<gene>
    <name evidence="2" type="ORF">NCTC7295_04403</name>
</gene>
<evidence type="ECO:0000313" key="3">
    <source>
        <dbReference type="Proteomes" id="UP000254124"/>
    </source>
</evidence>
<keyword evidence="1" id="KW-0732">Signal</keyword>
<proteinExistence type="predicted"/>
<evidence type="ECO:0000313" key="2">
    <source>
        <dbReference type="EMBL" id="SUG16678.1"/>
    </source>
</evidence>
<reference evidence="2 3" key="1">
    <citation type="submission" date="2018-06" db="EMBL/GenBank/DDBJ databases">
        <authorList>
            <consortium name="Pathogen Informatics"/>
            <person name="Doyle S."/>
        </authorList>
    </citation>
    <scope>NUCLEOTIDE SEQUENCE [LARGE SCALE GENOMIC DNA]</scope>
    <source>
        <strain evidence="2 3">NCTC7295</strain>
    </source>
</reference>
<sequence>MGLQKTLALSAVAAGIMLSLSGAQAAPLLSSSEPMTINASDLAAKEKALTDFPLMEAVKSSIQTLDNSVVEQIEPGRAAKPSKRKTCRKYSDRSRLGLFVPDARAGVHLFQLPESDR</sequence>
<dbReference type="AlphaFoldDB" id="A0A379SB84"/>